<dbReference type="RefSeq" id="WP_134436552.1">
    <property type="nucleotide sequence ID" value="NZ_SOML01000007.1"/>
</dbReference>
<dbReference type="OrthoDB" id="1068680at2"/>
<dbReference type="Proteomes" id="UP000297861">
    <property type="component" value="Unassembled WGS sequence"/>
</dbReference>
<dbReference type="PROSITE" id="PS51900">
    <property type="entry name" value="CB"/>
    <property type="match status" value="1"/>
</dbReference>
<keyword evidence="2" id="KW-0229">DNA integration</keyword>
<dbReference type="EMBL" id="SOML01000007">
    <property type="protein sequence ID" value="TFD95501.1"/>
    <property type="molecule type" value="Genomic_DNA"/>
</dbReference>
<protein>
    <submittedName>
        <fullName evidence="8">Site-specific integrase</fullName>
    </submittedName>
</protein>
<keyword evidence="4" id="KW-0233">DNA recombination</keyword>
<dbReference type="CDD" id="cd01185">
    <property type="entry name" value="INTN1_C_like"/>
    <property type="match status" value="1"/>
</dbReference>
<name>A0A4Y8KZR4_9BACT</name>
<dbReference type="InterPro" id="IPR002104">
    <property type="entry name" value="Integrase_catalytic"/>
</dbReference>
<evidence type="ECO:0000313" key="9">
    <source>
        <dbReference type="Proteomes" id="UP000297861"/>
    </source>
</evidence>
<reference evidence="8 9" key="1">
    <citation type="submission" date="2019-03" db="EMBL/GenBank/DDBJ databases">
        <title>San Antonio Military Medical Center submission to MRSN (WRAIR), pending publication.</title>
        <authorList>
            <person name="Blyth D.M."/>
            <person name="Mccarthy S.L."/>
            <person name="Schall S.E."/>
            <person name="Stam J.A."/>
            <person name="Ong A.C."/>
            <person name="Mcgann P.T."/>
        </authorList>
    </citation>
    <scope>NUCLEOTIDE SEQUENCE [LARGE SCALE GENOMIC DNA]</scope>
    <source>
        <strain evidence="8 9">MRSN571793</strain>
    </source>
</reference>
<dbReference type="AlphaFoldDB" id="A0A4Y8KZR4"/>
<dbReference type="Pfam" id="PF00589">
    <property type="entry name" value="Phage_integrase"/>
    <property type="match status" value="1"/>
</dbReference>
<dbReference type="GO" id="GO:0003677">
    <property type="term" value="F:DNA binding"/>
    <property type="evidence" value="ECO:0007669"/>
    <property type="project" value="UniProtKB-UniRule"/>
</dbReference>
<dbReference type="Gene3D" id="1.10.443.10">
    <property type="entry name" value="Intergrase catalytic core"/>
    <property type="match status" value="1"/>
</dbReference>
<dbReference type="InterPro" id="IPR035386">
    <property type="entry name" value="Arm-DNA-bind_5"/>
</dbReference>
<comment type="caution">
    <text evidence="8">The sequence shown here is derived from an EMBL/GenBank/DDBJ whole genome shotgun (WGS) entry which is preliminary data.</text>
</comment>
<evidence type="ECO:0000256" key="1">
    <source>
        <dbReference type="ARBA" id="ARBA00008857"/>
    </source>
</evidence>
<organism evidence="8 9">
    <name type="scientific">Dysgonomonas capnocytophagoides</name>
    <dbReference type="NCBI Taxonomy" id="45254"/>
    <lineage>
        <taxon>Bacteria</taxon>
        <taxon>Pseudomonadati</taxon>
        <taxon>Bacteroidota</taxon>
        <taxon>Bacteroidia</taxon>
        <taxon>Bacteroidales</taxon>
        <taxon>Dysgonomonadaceae</taxon>
        <taxon>Dysgonomonas</taxon>
    </lineage>
</organism>
<evidence type="ECO:0000259" key="6">
    <source>
        <dbReference type="PROSITE" id="PS51898"/>
    </source>
</evidence>
<sequence length="389" mass="46263">MIKIKIYLRTHKEDSTEGYIWICFYLNREKVNFSTKVCVAVKHWNLNKSRVSNQDPAASDKNLIIEQFLARINNVLVKYRLRDRKLTRDGFLRAYNRPDDYKTFFEFTDEYFKKFNYKSELGTINVHRSVLKKLKEFNSELHFDDLTTDFLDEYYAHLRKKEKNCENTAYKNMSTIRKYVRAAYKAGYMDENPFDSWSIKRTKASYTYLSETELKVLLKAYSQGELEEKYHRALEFFLFMCFSSLHVGDAKSLKLEQFTETSFTYYRIKNRNRKPEPIVVPISDILRNIIKNVVGLRKQGLIFSKLPADQTMNDYIKDISEKYKLSIGRKISHKTGRHTFATYFLRKTKDLTTLKEILGHSELRETLIYAHVLDESKQEGIKSFDQFKL</sequence>
<dbReference type="Pfam" id="PF13102">
    <property type="entry name" value="Phage_int_SAM_5"/>
    <property type="match status" value="1"/>
</dbReference>
<dbReference type="SUPFAM" id="SSF56349">
    <property type="entry name" value="DNA breaking-rejoining enzymes"/>
    <property type="match status" value="1"/>
</dbReference>
<dbReference type="GO" id="GO:0015074">
    <property type="term" value="P:DNA integration"/>
    <property type="evidence" value="ECO:0007669"/>
    <property type="project" value="UniProtKB-KW"/>
</dbReference>
<accession>A0A4Y8KZR4</accession>
<evidence type="ECO:0000259" key="7">
    <source>
        <dbReference type="PROSITE" id="PS51900"/>
    </source>
</evidence>
<evidence type="ECO:0000256" key="4">
    <source>
        <dbReference type="ARBA" id="ARBA00023172"/>
    </source>
</evidence>
<keyword evidence="3 5" id="KW-0238">DNA-binding</keyword>
<dbReference type="InterPro" id="IPR025269">
    <property type="entry name" value="SAM-like_dom"/>
</dbReference>
<dbReference type="InterPro" id="IPR010998">
    <property type="entry name" value="Integrase_recombinase_N"/>
</dbReference>
<feature type="domain" description="Core-binding (CB)" evidence="7">
    <location>
        <begin position="102"/>
        <end position="184"/>
    </location>
</feature>
<dbReference type="PROSITE" id="PS51898">
    <property type="entry name" value="TYR_RECOMBINASE"/>
    <property type="match status" value="1"/>
</dbReference>
<keyword evidence="9" id="KW-1185">Reference proteome</keyword>
<dbReference type="Pfam" id="PF17293">
    <property type="entry name" value="Arm-DNA-bind_5"/>
    <property type="match status" value="1"/>
</dbReference>
<dbReference type="PANTHER" id="PTHR30349:SF64">
    <property type="entry name" value="PROPHAGE INTEGRASE INTD-RELATED"/>
    <property type="match status" value="1"/>
</dbReference>
<dbReference type="InterPro" id="IPR011010">
    <property type="entry name" value="DNA_brk_join_enz"/>
</dbReference>
<gene>
    <name evidence="8" type="ORF">E2605_11685</name>
</gene>
<feature type="domain" description="Tyr recombinase" evidence="6">
    <location>
        <begin position="204"/>
        <end position="383"/>
    </location>
</feature>
<dbReference type="GO" id="GO:0006310">
    <property type="term" value="P:DNA recombination"/>
    <property type="evidence" value="ECO:0007669"/>
    <property type="project" value="UniProtKB-KW"/>
</dbReference>
<dbReference type="InterPro" id="IPR044068">
    <property type="entry name" value="CB"/>
</dbReference>
<dbReference type="InterPro" id="IPR013762">
    <property type="entry name" value="Integrase-like_cat_sf"/>
</dbReference>
<comment type="similarity">
    <text evidence="1">Belongs to the 'phage' integrase family.</text>
</comment>
<dbReference type="PANTHER" id="PTHR30349">
    <property type="entry name" value="PHAGE INTEGRASE-RELATED"/>
    <property type="match status" value="1"/>
</dbReference>
<proteinExistence type="inferred from homology"/>
<dbReference type="InterPro" id="IPR050090">
    <property type="entry name" value="Tyrosine_recombinase_XerCD"/>
</dbReference>
<dbReference type="Gene3D" id="1.10.150.130">
    <property type="match status" value="1"/>
</dbReference>
<evidence type="ECO:0000313" key="8">
    <source>
        <dbReference type="EMBL" id="TFD95501.1"/>
    </source>
</evidence>
<evidence type="ECO:0000256" key="3">
    <source>
        <dbReference type="ARBA" id="ARBA00023125"/>
    </source>
</evidence>
<evidence type="ECO:0000256" key="5">
    <source>
        <dbReference type="PROSITE-ProRule" id="PRU01248"/>
    </source>
</evidence>
<evidence type="ECO:0000256" key="2">
    <source>
        <dbReference type="ARBA" id="ARBA00022908"/>
    </source>
</evidence>